<dbReference type="RefSeq" id="WP_229485527.1">
    <property type="nucleotide sequence ID" value="NZ_JAIVFQ010000018.1"/>
</dbReference>
<dbReference type="Gene3D" id="3.40.50.150">
    <property type="entry name" value="Vaccinia Virus protein VP39"/>
    <property type="match status" value="1"/>
</dbReference>
<feature type="domain" description="Methyltransferase" evidence="3">
    <location>
        <begin position="57"/>
        <end position="133"/>
    </location>
</feature>
<dbReference type="InterPro" id="IPR029063">
    <property type="entry name" value="SAM-dependent_MTases_sf"/>
</dbReference>
<dbReference type="InterPro" id="IPR051052">
    <property type="entry name" value="Diverse_substrate_MTase"/>
</dbReference>
<dbReference type="InterPro" id="IPR041698">
    <property type="entry name" value="Methyltransf_25"/>
</dbReference>
<dbReference type="PANTHER" id="PTHR44942">
    <property type="entry name" value="METHYLTRANSF_11 DOMAIN-CONTAINING PROTEIN"/>
    <property type="match status" value="1"/>
</dbReference>
<dbReference type="GO" id="GO:0032259">
    <property type="term" value="P:methylation"/>
    <property type="evidence" value="ECO:0007669"/>
    <property type="project" value="UniProtKB-KW"/>
</dbReference>
<evidence type="ECO:0000313" key="4">
    <source>
        <dbReference type="EMBL" id="MCC5600453.1"/>
    </source>
</evidence>
<evidence type="ECO:0000259" key="3">
    <source>
        <dbReference type="Pfam" id="PF13649"/>
    </source>
</evidence>
<dbReference type="PANTHER" id="PTHR44942:SF4">
    <property type="entry name" value="METHYLTRANSFERASE TYPE 11 DOMAIN-CONTAINING PROTEIN"/>
    <property type="match status" value="1"/>
</dbReference>
<sequence length="274" mass="31506">MEDLKQTIISYSSRELEQRKNWYSPAAEAYNKVRPRYREDLIHQAMEVAQLSTDSKILEVGCGPATATVAFAQLGCSMICLEPNPDFFRLAQQNCQPYPNVEIQNTSFEEWTLKTSEFDAVLAASSFHWIPPEIGYPKAANALHESGYLILLWNKELQPPYEVYQRLSRIYQLYAPSLDRYENRETQEEILRGLGEMAIDSGKFKDLISGQFLSEVTYNVDEYLMLLNTYSPYLKLDSHSKEALFAGLRHTIEDDFGGSLHLSYISAFHIFKKL</sequence>
<proteinExistence type="predicted"/>
<accession>A0ABS8I8J1</accession>
<dbReference type="GO" id="GO:0008168">
    <property type="term" value="F:methyltransferase activity"/>
    <property type="evidence" value="ECO:0007669"/>
    <property type="project" value="UniProtKB-KW"/>
</dbReference>
<keyword evidence="2" id="KW-0808">Transferase</keyword>
<evidence type="ECO:0000313" key="5">
    <source>
        <dbReference type="Proteomes" id="UP001199525"/>
    </source>
</evidence>
<reference evidence="4 5" key="1">
    <citation type="journal article" date="2021" name="Microorganisms">
        <title>Genome Evolution of Filamentous Cyanobacterium Nostoc Species: From Facultative Symbiosis to Free Living.</title>
        <authorList>
            <person name="Huo D."/>
            <person name="Li H."/>
            <person name="Cai F."/>
            <person name="Guo X."/>
            <person name="Qiao Z."/>
            <person name="Wang W."/>
            <person name="Yu G."/>
            <person name="Li R."/>
        </authorList>
    </citation>
    <scope>NUCLEOTIDE SEQUENCE [LARGE SCALE GENOMIC DNA]</scope>
    <source>
        <strain evidence="4 5">CHAB 5714</strain>
    </source>
</reference>
<evidence type="ECO:0000256" key="1">
    <source>
        <dbReference type="ARBA" id="ARBA00022603"/>
    </source>
</evidence>
<evidence type="ECO:0000256" key="2">
    <source>
        <dbReference type="ARBA" id="ARBA00022679"/>
    </source>
</evidence>
<name>A0ABS8I8J1_9NOSO</name>
<keyword evidence="1 4" id="KW-0489">Methyltransferase</keyword>
<organism evidence="4 5">
    <name type="scientific">Nostoc favosum CHAB5714</name>
    <dbReference type="NCBI Taxonomy" id="2780399"/>
    <lineage>
        <taxon>Bacteria</taxon>
        <taxon>Bacillati</taxon>
        <taxon>Cyanobacteriota</taxon>
        <taxon>Cyanophyceae</taxon>
        <taxon>Nostocales</taxon>
        <taxon>Nostocaceae</taxon>
        <taxon>Nostoc</taxon>
        <taxon>Nostoc favosum</taxon>
    </lineage>
</organism>
<dbReference type="EMBL" id="JAIVFQ010000018">
    <property type="protein sequence ID" value="MCC5600453.1"/>
    <property type="molecule type" value="Genomic_DNA"/>
</dbReference>
<dbReference type="Proteomes" id="UP001199525">
    <property type="component" value="Unassembled WGS sequence"/>
</dbReference>
<keyword evidence="5" id="KW-1185">Reference proteome</keyword>
<dbReference type="CDD" id="cd02440">
    <property type="entry name" value="AdoMet_MTases"/>
    <property type="match status" value="1"/>
</dbReference>
<protein>
    <submittedName>
        <fullName evidence="4">Class I SAM-dependent methyltransferase</fullName>
    </submittedName>
</protein>
<dbReference type="SUPFAM" id="SSF53335">
    <property type="entry name" value="S-adenosyl-L-methionine-dependent methyltransferases"/>
    <property type="match status" value="1"/>
</dbReference>
<comment type="caution">
    <text evidence="4">The sequence shown here is derived from an EMBL/GenBank/DDBJ whole genome shotgun (WGS) entry which is preliminary data.</text>
</comment>
<dbReference type="Pfam" id="PF13649">
    <property type="entry name" value="Methyltransf_25"/>
    <property type="match status" value="1"/>
</dbReference>
<gene>
    <name evidence="4" type="ORF">LC586_14775</name>
</gene>